<dbReference type="Proteomes" id="UP001054252">
    <property type="component" value="Unassembled WGS sequence"/>
</dbReference>
<evidence type="ECO:0000313" key="2">
    <source>
        <dbReference type="Proteomes" id="UP001054252"/>
    </source>
</evidence>
<gene>
    <name evidence="1" type="ORF">SLEP1_g46070</name>
</gene>
<comment type="caution">
    <text evidence="1">The sequence shown here is derived from an EMBL/GenBank/DDBJ whole genome shotgun (WGS) entry which is preliminary data.</text>
</comment>
<dbReference type="AlphaFoldDB" id="A0AAV5LL85"/>
<sequence length="68" mass="7951">MLIQIPRTNHIAYMIGVKKKLSKQFLLYLDKTRAKTYPYANCNYFEGCHVVKLYFSFGNWCSTLPLGL</sequence>
<protein>
    <submittedName>
        <fullName evidence="1">Uncharacterized protein</fullName>
    </submittedName>
</protein>
<accession>A0AAV5LL85</accession>
<keyword evidence="2" id="KW-1185">Reference proteome</keyword>
<organism evidence="1 2">
    <name type="scientific">Rubroshorea leprosula</name>
    <dbReference type="NCBI Taxonomy" id="152421"/>
    <lineage>
        <taxon>Eukaryota</taxon>
        <taxon>Viridiplantae</taxon>
        <taxon>Streptophyta</taxon>
        <taxon>Embryophyta</taxon>
        <taxon>Tracheophyta</taxon>
        <taxon>Spermatophyta</taxon>
        <taxon>Magnoliopsida</taxon>
        <taxon>eudicotyledons</taxon>
        <taxon>Gunneridae</taxon>
        <taxon>Pentapetalae</taxon>
        <taxon>rosids</taxon>
        <taxon>malvids</taxon>
        <taxon>Malvales</taxon>
        <taxon>Dipterocarpaceae</taxon>
        <taxon>Rubroshorea</taxon>
    </lineage>
</organism>
<proteinExistence type="predicted"/>
<evidence type="ECO:0000313" key="1">
    <source>
        <dbReference type="EMBL" id="GKV38125.1"/>
    </source>
</evidence>
<reference evidence="1 2" key="1">
    <citation type="journal article" date="2021" name="Commun. Biol.">
        <title>The genome of Shorea leprosula (Dipterocarpaceae) highlights the ecological relevance of drought in aseasonal tropical rainforests.</title>
        <authorList>
            <person name="Ng K.K.S."/>
            <person name="Kobayashi M.J."/>
            <person name="Fawcett J.A."/>
            <person name="Hatakeyama M."/>
            <person name="Paape T."/>
            <person name="Ng C.H."/>
            <person name="Ang C.C."/>
            <person name="Tnah L.H."/>
            <person name="Lee C.T."/>
            <person name="Nishiyama T."/>
            <person name="Sese J."/>
            <person name="O'Brien M.J."/>
            <person name="Copetti D."/>
            <person name="Mohd Noor M.I."/>
            <person name="Ong R.C."/>
            <person name="Putra M."/>
            <person name="Sireger I.Z."/>
            <person name="Indrioko S."/>
            <person name="Kosugi Y."/>
            <person name="Izuno A."/>
            <person name="Isagi Y."/>
            <person name="Lee S.L."/>
            <person name="Shimizu K.K."/>
        </authorList>
    </citation>
    <scope>NUCLEOTIDE SEQUENCE [LARGE SCALE GENOMIC DNA]</scope>
    <source>
        <strain evidence="1">214</strain>
    </source>
</reference>
<dbReference type="EMBL" id="BPVZ01000126">
    <property type="protein sequence ID" value="GKV38125.1"/>
    <property type="molecule type" value="Genomic_DNA"/>
</dbReference>
<name>A0AAV5LL85_9ROSI</name>